<dbReference type="EMBL" id="LAZR01034279">
    <property type="protein sequence ID" value="KKL45737.1"/>
    <property type="molecule type" value="Genomic_DNA"/>
</dbReference>
<comment type="caution">
    <text evidence="1">The sequence shown here is derived from an EMBL/GenBank/DDBJ whole genome shotgun (WGS) entry which is preliminary data.</text>
</comment>
<protein>
    <submittedName>
        <fullName evidence="1">Uncharacterized protein</fullName>
    </submittedName>
</protein>
<accession>A0A0F9F3R3</accession>
<evidence type="ECO:0000313" key="1">
    <source>
        <dbReference type="EMBL" id="KKL45737.1"/>
    </source>
</evidence>
<reference evidence="1" key="1">
    <citation type="journal article" date="2015" name="Nature">
        <title>Complex archaea that bridge the gap between prokaryotes and eukaryotes.</title>
        <authorList>
            <person name="Spang A."/>
            <person name="Saw J.H."/>
            <person name="Jorgensen S.L."/>
            <person name="Zaremba-Niedzwiedzka K."/>
            <person name="Martijn J."/>
            <person name="Lind A.E."/>
            <person name="van Eijk R."/>
            <person name="Schleper C."/>
            <person name="Guy L."/>
            <person name="Ettema T.J."/>
        </authorList>
    </citation>
    <scope>NUCLEOTIDE SEQUENCE</scope>
</reference>
<sequence length="176" mass="19876">MVRQHGFDLTDDADYGVMMVTVAQAMLRFCATCQLCGPPLMDSYPQCLEAGDPTPGGNGPFCERCRDEFRRLYDDQSEDELVFDEGRKEHEHAMFICCLTELTAQVAEYACDTTELTPDQVAVLFELLIEHVEEGWEPFTEDIIAPEDPHAEPRADFEADVMSDLLRDQCDRGIAN</sequence>
<proteinExistence type="predicted"/>
<organism evidence="1">
    <name type="scientific">marine sediment metagenome</name>
    <dbReference type="NCBI Taxonomy" id="412755"/>
    <lineage>
        <taxon>unclassified sequences</taxon>
        <taxon>metagenomes</taxon>
        <taxon>ecological metagenomes</taxon>
    </lineage>
</organism>
<name>A0A0F9F3R3_9ZZZZ</name>
<gene>
    <name evidence="1" type="ORF">LCGC14_2352600</name>
</gene>
<dbReference type="AlphaFoldDB" id="A0A0F9F3R3"/>